<evidence type="ECO:0000256" key="1">
    <source>
        <dbReference type="SAM" id="SignalP"/>
    </source>
</evidence>
<name>A0ABW7FPK6_9BURK</name>
<evidence type="ECO:0000313" key="3">
    <source>
        <dbReference type="EMBL" id="MFG6443277.1"/>
    </source>
</evidence>
<dbReference type="Pfam" id="PF07589">
    <property type="entry name" value="PEP-CTERM"/>
    <property type="match status" value="1"/>
</dbReference>
<accession>A0ABW7FPK6</accession>
<dbReference type="EMBL" id="JBIGHW010000018">
    <property type="protein sequence ID" value="MFG6443277.1"/>
    <property type="molecule type" value="Genomic_DNA"/>
</dbReference>
<organism evidence="3 4">
    <name type="scientific">Pelomonas margarita</name>
    <dbReference type="NCBI Taxonomy" id="3299031"/>
    <lineage>
        <taxon>Bacteria</taxon>
        <taxon>Pseudomonadati</taxon>
        <taxon>Pseudomonadota</taxon>
        <taxon>Betaproteobacteria</taxon>
        <taxon>Burkholderiales</taxon>
        <taxon>Sphaerotilaceae</taxon>
        <taxon>Roseateles</taxon>
    </lineage>
</organism>
<feature type="domain" description="Ice-binding protein C-terminal" evidence="2">
    <location>
        <begin position="194"/>
        <end position="218"/>
    </location>
</feature>
<sequence>MQMTQIALASALLAAASLAQANTTHDAFTDVAGSASFDGWNQINRSGLGCTTSACSTAQLVAGITANVAGSGDAVLKRESGDHYPAGFGLYGGNSVLSFTDTTLAASIGTLVFQGIVNDFSGTGFGLTLSYNGGSQALAATSVSSVLTNGVADYYRYTFDLSNLGALNSYTLSMNAGFSQMLAFQVDQVAAAAPVPEPSSYALLASGLGVIGWLARRRSVPGNRA</sequence>
<dbReference type="NCBIfam" id="TIGR02595">
    <property type="entry name" value="PEP_CTERM"/>
    <property type="match status" value="1"/>
</dbReference>
<dbReference type="InterPro" id="IPR013424">
    <property type="entry name" value="Ice-binding_C"/>
</dbReference>
<gene>
    <name evidence="3" type="ORF">ACG0Z3_21510</name>
</gene>
<proteinExistence type="predicted"/>
<keyword evidence="1" id="KW-0732">Signal</keyword>
<dbReference type="RefSeq" id="WP_394401653.1">
    <property type="nucleotide sequence ID" value="NZ_JBIGHW010000018.1"/>
</dbReference>
<evidence type="ECO:0000259" key="2">
    <source>
        <dbReference type="Pfam" id="PF07589"/>
    </source>
</evidence>
<feature type="chain" id="PRO_5046009373" evidence="1">
    <location>
        <begin position="22"/>
        <end position="225"/>
    </location>
</feature>
<evidence type="ECO:0000313" key="4">
    <source>
        <dbReference type="Proteomes" id="UP001606301"/>
    </source>
</evidence>
<keyword evidence="4" id="KW-1185">Reference proteome</keyword>
<reference evidence="3 4" key="1">
    <citation type="submission" date="2024-08" db="EMBL/GenBank/DDBJ databases">
        <authorList>
            <person name="Lu H."/>
        </authorList>
    </citation>
    <scope>NUCLEOTIDE SEQUENCE [LARGE SCALE GENOMIC DNA]</scope>
    <source>
        <strain evidence="3 4">LKC17W</strain>
    </source>
</reference>
<comment type="caution">
    <text evidence="3">The sequence shown here is derived from an EMBL/GenBank/DDBJ whole genome shotgun (WGS) entry which is preliminary data.</text>
</comment>
<protein>
    <submittedName>
        <fullName evidence="3">PEP-CTERM sorting domain-containing protein</fullName>
    </submittedName>
</protein>
<feature type="signal peptide" evidence="1">
    <location>
        <begin position="1"/>
        <end position="21"/>
    </location>
</feature>
<dbReference type="Proteomes" id="UP001606301">
    <property type="component" value="Unassembled WGS sequence"/>
</dbReference>